<feature type="region of interest" description="Disordered" evidence="8">
    <location>
        <begin position="188"/>
        <end position="208"/>
    </location>
</feature>
<dbReference type="GO" id="GO:0006397">
    <property type="term" value="P:mRNA processing"/>
    <property type="evidence" value="ECO:0007669"/>
    <property type="project" value="UniProtKB-KW"/>
</dbReference>
<dbReference type="InterPro" id="IPR006569">
    <property type="entry name" value="CID_dom"/>
</dbReference>
<comment type="caution">
    <text evidence="11">The sequence shown here is derived from an EMBL/GenBank/DDBJ whole genome shotgun (WGS) entry which is preliminary data.</text>
</comment>
<gene>
    <name evidence="11" type="ORF">CEPIT_LOCUS20778</name>
    <name evidence="12" type="ORF">CEPIT_LOCUS43789</name>
</gene>
<dbReference type="EMBL" id="CAMAPF010001133">
    <property type="protein sequence ID" value="CAH9147492.1"/>
    <property type="molecule type" value="Genomic_DNA"/>
</dbReference>
<feature type="region of interest" description="Disordered" evidence="8">
    <location>
        <begin position="289"/>
        <end position="325"/>
    </location>
</feature>
<organism evidence="11 13">
    <name type="scientific">Cuscuta epithymum</name>
    <dbReference type="NCBI Taxonomy" id="186058"/>
    <lineage>
        <taxon>Eukaryota</taxon>
        <taxon>Viridiplantae</taxon>
        <taxon>Streptophyta</taxon>
        <taxon>Embryophyta</taxon>
        <taxon>Tracheophyta</taxon>
        <taxon>Spermatophyta</taxon>
        <taxon>Magnoliopsida</taxon>
        <taxon>eudicotyledons</taxon>
        <taxon>Gunneridae</taxon>
        <taxon>Pentapetalae</taxon>
        <taxon>asterids</taxon>
        <taxon>lamiids</taxon>
        <taxon>Solanales</taxon>
        <taxon>Convolvulaceae</taxon>
        <taxon>Cuscuteae</taxon>
        <taxon>Cuscuta</taxon>
        <taxon>Cuscuta subgen. Cuscuta</taxon>
    </lineage>
</organism>
<evidence type="ECO:0000256" key="5">
    <source>
        <dbReference type="ARBA" id="ARBA00023089"/>
    </source>
</evidence>
<accession>A0AAV0E1H5</accession>
<dbReference type="PROSITE" id="PS51391">
    <property type="entry name" value="CID"/>
    <property type="match status" value="1"/>
</dbReference>
<sequence length="1423" mass="153572">MAPGRKRGAKGVKTTSELSIGDLVLAKVKGFPAWPAKISRPEDWKKPPDPKKYFVQFFGTGEIAFVAPADIQAFTCELKNKLSARCLGKGQFGVAVKDICAEFEVLQQQNSCPLGLETNNEALVSDVVDDAVKVKQKDGVESGESEHVIYSESASDGSSLERCSKIITEKDKHICKSHVLDSANAPPTILSKKENKTSNSTNPVKELTSASGHGCQSIDEGCSQNKNVQDKLACGDYAELPSSGCKYLANGQKAKLAKKKLDGGDLMQNVKVLADGTSAEPIVVRLRSDDLPSESKKPSLELKSGLETNAKNKAKSLQKDKGHLEMANSENEIEENKKHGSSTARLKVEPGRTLIISQGNEGVRPFKRSKHVDAAADVNKVSQASRKTVSQSSVVDVKFSNLDVKGSKPVGKVDNRVTPREQADAVGSSIPVVEDIPLSSNCTRWAMDAVPYSSPITQQPTKRRALRRCDDDDNEKPKTPVHGGSIKRNSIPSLVSASLKRSDAPSVSSTPVLQVQGVPGRCLSGSLKELKPPTKPNDDSSFHTSQKLSEKRARVVTTPNLSISPGKPEPEKVPVRDIKRTCVSPKRSPVIVTTIKPALEPHKSSQQSDKVSDDVAHGKMVTSSSLALVTASDILKSSLDQPSNERGKIDSSGEKKKGIPKSTFCASDYTLPAGHPTKTFSVPSERVESGKDDRLLSLTDLKVLDTDMSMKNLIAAAQAKRRQAHLQSAPGNLHPVFTNYADIQGGSPNLDPTSHQSGLGETVHSDTHGLCPRLSPASEVRQFSSVDPPECEEQEERMVSSEHQTTGGSISGSTEAAVARDSFEGMIETLSRTKESIGRATRLAIDCAKYGIANEVVELLIHKLENEPSYHRRVDLFFLVDSITQCSHSHKGIASASYIPAVQEALSRLLGAAAPQGVGARENRRQCLKVLRLWLERKILPESLIRRYIDEIDTANDDVAAGGHTFRRPSRAERALDDPIREMEDMLVDEYGSNATFQLPGFLSSNVFEEEDEEIPNSPHQEGIDVSLVDGTLAPGDNSEQYSATPKDRRSHILEDVDGELEMEDVSGHQKDENALFTDRHLGSDPSKPSSARIVEAASNSPFELPPSVGWSPPLPPGSPPGTPPLPSPPLNTPPLPPPSSPIPPPPATPPPTPPPTPSPPSLPPPPPPQPHPFSSMPAGPLPLLFSQASVPLQPSMPLQHVQSVASAIPSSSSMVVYQQPLALHEVGSMQNGHRLPQMSIGAAPLGPLPQPCFVTAGVCSLGDAYLNHPRPQSSQLFQPTNALFTQMPMHPNHPPQMPSSNFSYTRPSVKLNSQHPYPPGPLIYALPNRPDRQRRYAGDDQWTMRSNEFTGDQQRSIWMGGGRSSDGPNFPPEGYLRHYDRPPMNSVGFQPSASNAIPAGGPISGHGIPCRPDVTALNWRPA</sequence>
<evidence type="ECO:0000259" key="9">
    <source>
        <dbReference type="PROSITE" id="PS50812"/>
    </source>
</evidence>
<evidence type="ECO:0008006" key="14">
    <source>
        <dbReference type="Google" id="ProtNLM"/>
    </source>
</evidence>
<dbReference type="SMART" id="SM00582">
    <property type="entry name" value="RPR"/>
    <property type="match status" value="1"/>
</dbReference>
<keyword evidence="6" id="KW-0804">Transcription</keyword>
<feature type="compositionally biased region" description="Pro residues" evidence="8">
    <location>
        <begin position="1113"/>
        <end position="1172"/>
    </location>
</feature>
<feature type="domain" description="PWWP" evidence="9">
    <location>
        <begin position="20"/>
        <end position="66"/>
    </location>
</feature>
<protein>
    <recommendedName>
        <fullName evidence="14">ENHANCER OF AG-4 protein 2</fullName>
    </recommendedName>
</protein>
<dbReference type="InterPro" id="IPR008942">
    <property type="entry name" value="ENTH_VHS"/>
</dbReference>
<dbReference type="Proteomes" id="UP001152523">
    <property type="component" value="Unassembled WGS sequence"/>
</dbReference>
<keyword evidence="5" id="KW-0287">Flowering</keyword>
<dbReference type="PANTHER" id="PTHR12550:SF70">
    <property type="entry name" value="JIL-1 ANCHORING AND STABILIZING PROTEIN, ISOFORM A"/>
    <property type="match status" value="1"/>
</dbReference>
<dbReference type="Pfam" id="PF00855">
    <property type="entry name" value="PWWP"/>
    <property type="match status" value="1"/>
</dbReference>
<feature type="region of interest" description="Disordered" evidence="8">
    <location>
        <begin position="453"/>
        <end position="490"/>
    </location>
</feature>
<dbReference type="GO" id="GO:0009908">
    <property type="term" value="P:flower development"/>
    <property type="evidence" value="ECO:0007669"/>
    <property type="project" value="UniProtKB-KW"/>
</dbReference>
<feature type="region of interest" description="Disordered" evidence="8">
    <location>
        <begin position="523"/>
        <end position="573"/>
    </location>
</feature>
<dbReference type="Gene3D" id="2.30.30.140">
    <property type="match status" value="1"/>
</dbReference>
<proteinExistence type="predicted"/>
<evidence type="ECO:0000313" key="11">
    <source>
        <dbReference type="EMBL" id="CAH9114564.1"/>
    </source>
</evidence>
<dbReference type="SUPFAM" id="SSF63748">
    <property type="entry name" value="Tudor/PWWP/MBT"/>
    <property type="match status" value="1"/>
</dbReference>
<evidence type="ECO:0000259" key="10">
    <source>
        <dbReference type="PROSITE" id="PS51391"/>
    </source>
</evidence>
<dbReference type="PROSITE" id="PS50812">
    <property type="entry name" value="PWWP"/>
    <property type="match status" value="1"/>
</dbReference>
<evidence type="ECO:0000313" key="13">
    <source>
        <dbReference type="Proteomes" id="UP001152523"/>
    </source>
</evidence>
<evidence type="ECO:0000256" key="7">
    <source>
        <dbReference type="ARBA" id="ARBA00023242"/>
    </source>
</evidence>
<feature type="compositionally biased region" description="Basic and acidic residues" evidence="8">
    <location>
        <begin position="643"/>
        <end position="657"/>
    </location>
</feature>
<keyword evidence="2" id="KW-0217">Developmental protein</keyword>
<evidence type="ECO:0000256" key="3">
    <source>
        <dbReference type="ARBA" id="ARBA00022664"/>
    </source>
</evidence>
<feature type="compositionally biased region" description="Polar residues" evidence="8">
    <location>
        <begin position="197"/>
        <end position="208"/>
    </location>
</feature>
<feature type="compositionally biased region" description="Basic and acidic residues" evidence="8">
    <location>
        <begin position="467"/>
        <end position="478"/>
    </location>
</feature>
<keyword evidence="7" id="KW-0539">Nucleus</keyword>
<keyword evidence="13" id="KW-1185">Reference proteome</keyword>
<dbReference type="PANTHER" id="PTHR12550">
    <property type="entry name" value="HEPATOMA-DERIVED GROWTH FACTOR-RELATED"/>
    <property type="match status" value="1"/>
</dbReference>
<keyword evidence="4" id="KW-0805">Transcription regulation</keyword>
<feature type="region of interest" description="Disordered" evidence="8">
    <location>
        <begin position="597"/>
        <end position="616"/>
    </location>
</feature>
<feature type="compositionally biased region" description="Basic and acidic residues" evidence="8">
    <location>
        <begin position="289"/>
        <end position="300"/>
    </location>
</feature>
<dbReference type="GO" id="GO:0005634">
    <property type="term" value="C:nucleus"/>
    <property type="evidence" value="ECO:0007669"/>
    <property type="project" value="UniProtKB-SubCell"/>
</dbReference>
<dbReference type="Gene3D" id="1.25.40.90">
    <property type="match status" value="1"/>
</dbReference>
<evidence type="ECO:0000256" key="1">
    <source>
        <dbReference type="ARBA" id="ARBA00004123"/>
    </source>
</evidence>
<dbReference type="PRINTS" id="PR01217">
    <property type="entry name" value="PRICHEXTENSN"/>
</dbReference>
<evidence type="ECO:0000256" key="8">
    <source>
        <dbReference type="SAM" id="MobiDB-lite"/>
    </source>
</evidence>
<feature type="compositionally biased region" description="Basic and acidic residues" evidence="8">
    <location>
        <begin position="528"/>
        <end position="541"/>
    </location>
</feature>
<feature type="domain" description="CID" evidence="10">
    <location>
        <begin position="815"/>
        <end position="956"/>
    </location>
</feature>
<dbReference type="SMART" id="SM00293">
    <property type="entry name" value="PWWP"/>
    <property type="match status" value="1"/>
</dbReference>
<dbReference type="Pfam" id="PF04818">
    <property type="entry name" value="CID"/>
    <property type="match status" value="1"/>
</dbReference>
<dbReference type="EMBL" id="CAMAPF010000230">
    <property type="protein sequence ID" value="CAH9114564.1"/>
    <property type="molecule type" value="Genomic_DNA"/>
</dbReference>
<keyword evidence="3" id="KW-0507">mRNA processing</keyword>
<evidence type="ECO:0000256" key="2">
    <source>
        <dbReference type="ARBA" id="ARBA00022473"/>
    </source>
</evidence>
<reference evidence="11" key="1">
    <citation type="submission" date="2022-07" db="EMBL/GenBank/DDBJ databases">
        <authorList>
            <person name="Macas J."/>
            <person name="Novak P."/>
            <person name="Neumann P."/>
        </authorList>
    </citation>
    <scope>NUCLEOTIDE SEQUENCE</scope>
</reference>
<name>A0AAV0E1H5_9ASTE</name>
<feature type="region of interest" description="Disordered" evidence="8">
    <location>
        <begin position="638"/>
        <end position="661"/>
    </location>
</feature>
<comment type="subcellular location">
    <subcellularLocation>
        <location evidence="1">Nucleus</location>
    </subcellularLocation>
</comment>
<evidence type="ECO:0000313" key="12">
    <source>
        <dbReference type="EMBL" id="CAH9147492.1"/>
    </source>
</evidence>
<dbReference type="InterPro" id="IPR000313">
    <property type="entry name" value="PWWP_dom"/>
</dbReference>
<feature type="region of interest" description="Disordered" evidence="8">
    <location>
        <begin position="1101"/>
        <end position="1181"/>
    </location>
</feature>
<evidence type="ECO:0000256" key="4">
    <source>
        <dbReference type="ARBA" id="ARBA00023015"/>
    </source>
</evidence>
<evidence type="ECO:0000256" key="6">
    <source>
        <dbReference type="ARBA" id="ARBA00023163"/>
    </source>
</evidence>
<dbReference type="FunFam" id="1.25.40.90:FF:000037">
    <property type="entry name" value="Enhancer of ag-4 2"/>
    <property type="match status" value="1"/>
</dbReference>